<evidence type="ECO:0000313" key="2">
    <source>
        <dbReference type="EMBL" id="RYC53124.1"/>
    </source>
</evidence>
<gene>
    <name evidence="2" type="ORF">DN53_02585</name>
</gene>
<evidence type="ECO:0000259" key="1">
    <source>
        <dbReference type="Pfam" id="PF14028"/>
    </source>
</evidence>
<sequence length="306" mass="35845">MSKKNIDRSLIPGDEWLYYKVYTGPKTADAILVNGIRPVAQQLLQDKIIDQWFFIRYSDPKNHLRVRFKALGTEHIGSVINKIYPYFKSLVGQELVWKVQIDTYHREMERYGSNTMELSEQLFFHDSTCIADFLDVIEGDEGEELRWLFALRGMDTFLETFGFSDEEKLNLLDRLKTGFGIEFGMSRALKKQLDDKYRAESKKIDQFMLLSMENASDYLPILQILETRKSKNMPIAVAIMGHQQSGTLQLVLNDLMASYLHMFMNRLFKSNNRLHELVCYDFLYRYYKSKIARKKYQKSNAVAKSA</sequence>
<comment type="caution">
    <text evidence="2">The sequence shown here is derived from an EMBL/GenBank/DDBJ whole genome shotgun (WGS) entry which is preliminary data.</text>
</comment>
<organism evidence="2 3">
    <name type="scientific">Flagellimonas olearia</name>
    <dbReference type="NCBI Taxonomy" id="552546"/>
    <lineage>
        <taxon>Bacteria</taxon>
        <taxon>Pseudomonadati</taxon>
        <taxon>Bacteroidota</taxon>
        <taxon>Flavobacteriia</taxon>
        <taxon>Flavobacteriales</taxon>
        <taxon>Flavobacteriaceae</taxon>
        <taxon>Flagellimonas</taxon>
    </lineage>
</organism>
<feature type="domain" description="Thiopeptide-type bacteriocin biosynthesis" evidence="1">
    <location>
        <begin position="16"/>
        <end position="287"/>
    </location>
</feature>
<proteinExistence type="predicted"/>
<dbReference type="EMBL" id="JJMP01000001">
    <property type="protein sequence ID" value="RYC53124.1"/>
    <property type="molecule type" value="Genomic_DNA"/>
</dbReference>
<reference evidence="2 3" key="1">
    <citation type="submission" date="2014-04" db="EMBL/GenBank/DDBJ databases">
        <title>Whole genome of Muricauda olearia.</title>
        <authorList>
            <person name="Zhang X.-H."/>
            <person name="Tang K."/>
        </authorList>
    </citation>
    <scope>NUCLEOTIDE SEQUENCE [LARGE SCALE GENOMIC DNA]</scope>
    <source>
        <strain evidence="2 3">Th120</strain>
    </source>
</reference>
<dbReference type="Pfam" id="PF14028">
    <property type="entry name" value="Lant_dehydr_C"/>
    <property type="match status" value="1"/>
</dbReference>
<dbReference type="Proteomes" id="UP000290261">
    <property type="component" value="Unassembled WGS sequence"/>
</dbReference>
<accession>A0A444VQM8</accession>
<evidence type="ECO:0000313" key="3">
    <source>
        <dbReference type="Proteomes" id="UP000290261"/>
    </source>
</evidence>
<protein>
    <recommendedName>
        <fullName evidence="1">Thiopeptide-type bacteriocin biosynthesis domain-containing protein</fullName>
    </recommendedName>
</protein>
<dbReference type="AlphaFoldDB" id="A0A444VQM8"/>
<name>A0A444VQM8_9FLAO</name>
<dbReference type="InterPro" id="IPR023809">
    <property type="entry name" value="Thiopep_bacteriocin_synth_dom"/>
</dbReference>
<keyword evidence="3" id="KW-1185">Reference proteome</keyword>
<dbReference type="NCBIfam" id="TIGR03891">
    <property type="entry name" value="thiopep_ocin"/>
    <property type="match status" value="1"/>
</dbReference>
<dbReference type="RefSeq" id="WP_129652824.1">
    <property type="nucleotide sequence ID" value="NZ_ML142907.1"/>
</dbReference>